<dbReference type="PROSITE" id="PS00061">
    <property type="entry name" value="ADH_SHORT"/>
    <property type="match status" value="1"/>
</dbReference>
<comment type="similarity">
    <text evidence="1 3">Belongs to the short-chain dehydrogenases/reductases (SDR) family.</text>
</comment>
<dbReference type="Proteomes" id="UP000004959">
    <property type="component" value="Chromosome"/>
</dbReference>
<dbReference type="InterPro" id="IPR002347">
    <property type="entry name" value="SDR_fam"/>
</dbReference>
<dbReference type="Pfam" id="PF00106">
    <property type="entry name" value="adh_short"/>
    <property type="match status" value="1"/>
</dbReference>
<dbReference type="PATRIC" id="fig|1045004.4.peg.701"/>
<dbReference type="HOGENOM" id="CLU_010194_2_9_9"/>
<sequence length="274" mass="29195">MSNWLITGCSSGLGYNLALSALKAGNNVTVTARHTEKIQEIVNQYPDHAIALALDVTDPEQIKSAVAASKDRFGAIDVLVNNAGHGYRAAVEEGGTADVDELFETNFFGPVRLIKAVLPDMRSKKQGAIVNISSIAAKNSLAGSGYYAATKNALEAMSKSLRREVSPLGIKVMVVEPGAFRTDFAGRSIKESAAVIDDYAQTAGLRRKDNDHSSGTQPGDPKKAGDLLVEAVQSDHTPDMLLLGSDAIKVVNHELQADINGLKAWEGKSKETDF</sequence>
<accession>G9WF91</accession>
<evidence type="ECO:0000313" key="5">
    <source>
        <dbReference type="EMBL" id="EHN58811.1"/>
    </source>
</evidence>
<dbReference type="SUPFAM" id="SSF51735">
    <property type="entry name" value="NAD(P)-binding Rossmann-fold domains"/>
    <property type="match status" value="1"/>
</dbReference>
<evidence type="ECO:0000313" key="6">
    <source>
        <dbReference type="Proteomes" id="UP000004959"/>
    </source>
</evidence>
<organism evidence="5 6">
    <name type="scientific">Oenococcus kitaharae DSM 17330</name>
    <dbReference type="NCBI Taxonomy" id="1045004"/>
    <lineage>
        <taxon>Bacteria</taxon>
        <taxon>Bacillati</taxon>
        <taxon>Bacillota</taxon>
        <taxon>Bacilli</taxon>
        <taxon>Lactobacillales</taxon>
        <taxon>Lactobacillaceae</taxon>
        <taxon>Oenococcus</taxon>
    </lineage>
</organism>
<dbReference type="EMBL" id="AFVZ01000001">
    <property type="protein sequence ID" value="EHN58811.1"/>
    <property type="molecule type" value="Genomic_DNA"/>
</dbReference>
<evidence type="ECO:0000256" key="1">
    <source>
        <dbReference type="ARBA" id="ARBA00006484"/>
    </source>
</evidence>
<dbReference type="OrthoDB" id="9775296at2"/>
<dbReference type="InterPro" id="IPR051911">
    <property type="entry name" value="SDR_oxidoreductase"/>
</dbReference>
<name>G9WF91_9LACO</name>
<proteinExistence type="inferred from homology"/>
<dbReference type="NCBIfam" id="NF004824">
    <property type="entry name" value="PRK06180.1"/>
    <property type="match status" value="1"/>
</dbReference>
<comment type="caution">
    <text evidence="5">The sequence shown here is derived from an EMBL/GenBank/DDBJ whole genome shotgun (WGS) entry which is preliminary data.</text>
</comment>
<gene>
    <name evidence="5" type="ORF">OKIT_0700</name>
</gene>
<evidence type="ECO:0000256" key="3">
    <source>
        <dbReference type="RuleBase" id="RU000363"/>
    </source>
</evidence>
<dbReference type="GO" id="GO:0016491">
    <property type="term" value="F:oxidoreductase activity"/>
    <property type="evidence" value="ECO:0007669"/>
    <property type="project" value="UniProtKB-KW"/>
</dbReference>
<dbReference type="RefSeq" id="WP_007745353.1">
    <property type="nucleotide sequence ID" value="NZ_CM001398.1"/>
</dbReference>
<keyword evidence="2" id="KW-0560">Oxidoreductase</keyword>
<dbReference type="STRING" id="336988.NT96_08830"/>
<reference evidence="5 6" key="1">
    <citation type="journal article" date="2012" name="PLoS ONE">
        <title>Functional divergence in the genus oenococcus as predicted by genome sequencing of the newly-described species, Oenococcus kitaharae.</title>
        <authorList>
            <person name="Borneman A.R."/>
            <person name="McCarthy J.M."/>
            <person name="Chambers P.J."/>
            <person name="Bartowsky E.J."/>
        </authorList>
    </citation>
    <scope>NUCLEOTIDE SEQUENCE [LARGE SCALE GENOMIC DNA]</scope>
    <source>
        <strain evidence="6">DSM17330</strain>
    </source>
</reference>
<dbReference type="PRINTS" id="PR00081">
    <property type="entry name" value="GDHRDH"/>
</dbReference>
<evidence type="ECO:0000256" key="4">
    <source>
        <dbReference type="SAM" id="MobiDB-lite"/>
    </source>
</evidence>
<dbReference type="Gene3D" id="3.40.50.720">
    <property type="entry name" value="NAD(P)-binding Rossmann-like Domain"/>
    <property type="match status" value="1"/>
</dbReference>
<evidence type="ECO:0000256" key="2">
    <source>
        <dbReference type="ARBA" id="ARBA00023002"/>
    </source>
</evidence>
<dbReference type="AlphaFoldDB" id="G9WF91"/>
<dbReference type="PANTHER" id="PTHR43976">
    <property type="entry name" value="SHORT CHAIN DEHYDROGENASE"/>
    <property type="match status" value="1"/>
</dbReference>
<dbReference type="InterPro" id="IPR036291">
    <property type="entry name" value="NAD(P)-bd_dom_sf"/>
</dbReference>
<keyword evidence="6" id="KW-1185">Reference proteome</keyword>
<dbReference type="PRINTS" id="PR00080">
    <property type="entry name" value="SDRFAMILY"/>
</dbReference>
<dbReference type="InterPro" id="IPR020904">
    <property type="entry name" value="Sc_DH/Rdtase_CS"/>
</dbReference>
<feature type="region of interest" description="Disordered" evidence="4">
    <location>
        <begin position="204"/>
        <end position="224"/>
    </location>
</feature>
<protein>
    <submittedName>
        <fullName evidence="5">Dehydrogenase</fullName>
    </submittedName>
</protein>
<dbReference type="CDD" id="cd05374">
    <property type="entry name" value="17beta-HSD-like_SDR_c"/>
    <property type="match status" value="1"/>
</dbReference>
<dbReference type="PANTHER" id="PTHR43976:SF16">
    <property type="entry name" value="SHORT-CHAIN DEHYDROGENASE_REDUCTASE FAMILY PROTEIN"/>
    <property type="match status" value="1"/>
</dbReference>
<dbReference type="eggNOG" id="COG4221">
    <property type="taxonomic scope" value="Bacteria"/>
</dbReference>